<dbReference type="EMBL" id="KE356560">
    <property type="protein sequence ID" value="ERG91942.1"/>
    <property type="molecule type" value="Genomic_DNA"/>
</dbReference>
<name>U1PE98_9EURY</name>
<sequence length="71" mass="7571">MFVITIVMFTLALTLVTTPLNWIPGIDYDVTRTSGTVDVGSVTIDIGSIAGASIHTLPEAYSLRDWASSVV</sequence>
<evidence type="ECO:0000313" key="1">
    <source>
        <dbReference type="EMBL" id="ERG91942.1"/>
    </source>
</evidence>
<protein>
    <submittedName>
        <fullName evidence="1">Uncharacterized protein</fullName>
    </submittedName>
</protein>
<gene>
    <name evidence="1" type="ORF">J07HQW1_01976</name>
</gene>
<dbReference type="AlphaFoldDB" id="U1PE98"/>
<dbReference type="Proteomes" id="UP000030649">
    <property type="component" value="Unassembled WGS sequence"/>
</dbReference>
<proteinExistence type="predicted"/>
<evidence type="ECO:0000313" key="2">
    <source>
        <dbReference type="Proteomes" id="UP000030649"/>
    </source>
</evidence>
<reference evidence="1 2" key="1">
    <citation type="journal article" date="2013" name="PLoS ONE">
        <title>Assembly-driven community genomics of a hypersaline microbial ecosystem.</title>
        <authorList>
            <person name="Podell S."/>
            <person name="Ugalde J.A."/>
            <person name="Narasingarao P."/>
            <person name="Banfield J.F."/>
            <person name="Heidelberg K.B."/>
            <person name="Allen E.E."/>
        </authorList>
    </citation>
    <scope>NUCLEOTIDE SEQUENCE [LARGE SCALE GENOMIC DNA]</scope>
    <source>
        <strain evidence="2">J07HQW1</strain>
    </source>
</reference>
<dbReference type="STRING" id="1238424.J07HQW1_01976"/>
<accession>U1PE98</accession>
<dbReference type="HOGENOM" id="CLU_2730290_0_0_2"/>
<organism evidence="1 2">
    <name type="scientific">Haloquadratum walsbyi J07HQW1</name>
    <dbReference type="NCBI Taxonomy" id="1238424"/>
    <lineage>
        <taxon>Archaea</taxon>
        <taxon>Methanobacteriati</taxon>
        <taxon>Methanobacteriota</taxon>
        <taxon>Stenosarchaea group</taxon>
        <taxon>Halobacteria</taxon>
        <taxon>Halobacteriales</taxon>
        <taxon>Haloferacaceae</taxon>
        <taxon>Haloquadratum</taxon>
    </lineage>
</organism>